<evidence type="ECO:0000259" key="2">
    <source>
        <dbReference type="Pfam" id="PF14848"/>
    </source>
</evidence>
<evidence type="ECO:0000259" key="1">
    <source>
        <dbReference type="Pfam" id="PF14734"/>
    </source>
</evidence>
<reference evidence="3 4" key="1">
    <citation type="submission" date="2014-02" db="EMBL/GenBank/DDBJ databases">
        <authorList>
            <person name="Sears C."/>
            <person name="Carroll K."/>
            <person name="Sack B.R."/>
            <person name="Qadri F."/>
            <person name="Myers L.L."/>
            <person name="Chung G.-T."/>
            <person name="Escheverria P."/>
            <person name="Fraser C.M."/>
            <person name="Sadzewicz L."/>
            <person name="Shefchek K.A."/>
            <person name="Tallon L."/>
            <person name="Das S.P."/>
            <person name="Daugherty S."/>
            <person name="Mongodin E.F."/>
        </authorList>
    </citation>
    <scope>NUCLEOTIDE SEQUENCE [LARGE SCALE GENOMIC DNA]</scope>
    <source>
        <strain evidence="4">3988T(B)14</strain>
    </source>
</reference>
<dbReference type="EMBL" id="JGCY01000401">
    <property type="protein sequence ID" value="EXY72561.1"/>
    <property type="molecule type" value="Genomic_DNA"/>
</dbReference>
<dbReference type="Proteomes" id="UP000020529">
    <property type="component" value="Unassembled WGS sequence"/>
</dbReference>
<comment type="caution">
    <text evidence="3">The sequence shown here is derived from an EMBL/GenBank/DDBJ whole genome shotgun (WGS) entry which is preliminary data.</text>
</comment>
<dbReference type="InterPro" id="IPR049893">
    <property type="entry name" value="Bvu_2165-like_IHF-HU-DNA_bdg"/>
</dbReference>
<dbReference type="InterPro" id="IPR027824">
    <property type="entry name" value="DUF4469"/>
</dbReference>
<accession>A0A015TPH1</accession>
<dbReference type="RefSeq" id="WP_032580607.1">
    <property type="nucleotide sequence ID" value="NZ_JGCY01000401.1"/>
</dbReference>
<evidence type="ECO:0000313" key="3">
    <source>
        <dbReference type="EMBL" id="EXY72561.1"/>
    </source>
</evidence>
<evidence type="ECO:0000313" key="4">
    <source>
        <dbReference type="Proteomes" id="UP000020529"/>
    </source>
</evidence>
<proteinExistence type="predicted"/>
<dbReference type="Gene3D" id="2.70.50.70">
    <property type="match status" value="2"/>
</dbReference>
<dbReference type="CDD" id="cd12843">
    <property type="entry name" value="Bvu_2165_C_like"/>
    <property type="match status" value="1"/>
</dbReference>
<protein>
    <submittedName>
        <fullName evidence="3">Uncharacterized protein</fullName>
    </submittedName>
</protein>
<dbReference type="PATRIC" id="fig|1339315.3.peg.4332"/>
<sequence>MKTELKGWLADNTVTTDNKEDKILVLESAGNLTLSDVLDEMKKEDTGLRAETLKHAVDLFQRTVSELVLNGYSVNTGLFRAVPQFRGVIDGGVWNPERNSIYVSFNQDKDLREAIARTGVKILGAKGDSAYFIGGEDAATRATDGSATAGRNYRLQGKNIKVAGTDPAVGIVLIDEKGTETKLPIDMIAVNNPSEVLVLLPADLTDGIYKLRLTTQYTSGNRQLKTPHVISQTIVIGNTTEGDGDIVDDPTA</sequence>
<dbReference type="CDD" id="cd13833">
    <property type="entry name" value="HU_IHF_like"/>
    <property type="match status" value="1"/>
</dbReference>
<dbReference type="Pfam" id="PF14734">
    <property type="entry name" value="DUF4469"/>
    <property type="match status" value="1"/>
</dbReference>
<organism evidence="3 4">
    <name type="scientific">Bacteroides fragilis str. 3988T(B)14</name>
    <dbReference type="NCBI Taxonomy" id="1339315"/>
    <lineage>
        <taxon>Bacteria</taxon>
        <taxon>Pseudomonadati</taxon>
        <taxon>Bacteroidota</taxon>
        <taxon>Bacteroidia</taxon>
        <taxon>Bacteroidales</taxon>
        <taxon>Bacteroidaceae</taxon>
        <taxon>Bacteroides</taxon>
    </lineage>
</organism>
<dbReference type="AlphaFoldDB" id="A0A015TPH1"/>
<name>A0A015TPH1_BACFG</name>
<dbReference type="Pfam" id="PF14848">
    <property type="entry name" value="HU-DNA_bdg"/>
    <property type="match status" value="1"/>
</dbReference>
<gene>
    <name evidence="3" type="ORF">M124_3689</name>
</gene>
<feature type="domain" description="DUF4469" evidence="1">
    <location>
        <begin position="136"/>
        <end position="228"/>
    </location>
</feature>
<feature type="domain" description="Bvu-2165-like IHF-HU-like DNA-binding" evidence="2">
    <location>
        <begin position="5"/>
        <end position="124"/>
    </location>
</feature>